<feature type="transmembrane region" description="Helical" evidence="8">
    <location>
        <begin position="368"/>
        <end position="393"/>
    </location>
</feature>
<sequence>MSHGVMAPDTVALDLPELGKGRHTAQLSLIGVIATFGGLLFGYDTGVLNGALSYIADYFGLSPLQEGLVTFSLLMGATLGALASGRIADRIGRRATITGLGALFFVGALGCVVAPTYDILIAFRVVLGLAVGGASVTVPVYLSEVAPTEQRGSMIGRNDIMIVSGQFLAFLFNAIIGNLLGDSNSVWRLMLAVALLPAIVLFVGMRRMPESPRWLMAQGRSAEALQVLRTVRSEERAQAEMEEVRALTKIDAVARSTGWRDLLAEPWLVRLLFVGMGLAALAQLTGINSVMYYGTQVLEQAGFTRNTALIFNVLNGVISIVAMLIGVAVVNRVNRRTMLILGFGCVTALHVFIGVTGIVLPIDNPVRPYLLTVGMLGFLGFVQGTITLVGWIVMSEIFPLRVRGLMIGASVAVLWLTNALISLVFPPVVQALDFATFLLFGGCCLFGVIFTARWLPETRGRSLESIEAELATGGARA</sequence>
<evidence type="ECO:0000259" key="9">
    <source>
        <dbReference type="PROSITE" id="PS50850"/>
    </source>
</evidence>
<comment type="caution">
    <text evidence="10">The sequence shown here is derived from an EMBL/GenBank/DDBJ whole genome shotgun (WGS) entry which is preliminary data.</text>
</comment>
<feature type="transmembrane region" description="Helical" evidence="8">
    <location>
        <begin position="434"/>
        <end position="455"/>
    </location>
</feature>
<reference evidence="10 11" key="1">
    <citation type="submission" date="2019-10" db="EMBL/GenBank/DDBJ databases">
        <title>Draft Genome Sequence of the Caffeine Degrading Methylotroph Methylorubrum populi PINKEL.</title>
        <authorList>
            <person name="Dawson S.C."/>
            <person name="Zhang X."/>
            <person name="Wright M.E."/>
            <person name="Sharma G."/>
            <person name="Langner J.T."/>
            <person name="Ditty J.L."/>
            <person name="Subuyuj G.A."/>
        </authorList>
    </citation>
    <scope>NUCLEOTIDE SEQUENCE [LARGE SCALE GENOMIC DNA]</scope>
    <source>
        <strain evidence="10 11">Pinkel</strain>
    </source>
</reference>
<dbReference type="PRINTS" id="PR00171">
    <property type="entry name" value="SUGRTRNSPORT"/>
</dbReference>
<evidence type="ECO:0000256" key="7">
    <source>
        <dbReference type="RuleBase" id="RU003346"/>
    </source>
</evidence>
<evidence type="ECO:0000256" key="1">
    <source>
        <dbReference type="ARBA" id="ARBA00004141"/>
    </source>
</evidence>
<proteinExistence type="inferred from homology"/>
<feature type="transmembrane region" description="Helical" evidence="8">
    <location>
        <begin position="405"/>
        <end position="428"/>
    </location>
</feature>
<dbReference type="PROSITE" id="PS00217">
    <property type="entry name" value="SUGAR_TRANSPORT_2"/>
    <property type="match status" value="1"/>
</dbReference>
<protein>
    <submittedName>
        <fullName evidence="10">Major myo-inositol transporter IolT</fullName>
    </submittedName>
</protein>
<dbReference type="NCBIfam" id="TIGR00879">
    <property type="entry name" value="SP"/>
    <property type="match status" value="1"/>
</dbReference>
<dbReference type="SUPFAM" id="SSF103473">
    <property type="entry name" value="MFS general substrate transporter"/>
    <property type="match status" value="1"/>
</dbReference>
<feature type="transmembrane region" description="Helical" evidence="8">
    <location>
        <begin position="63"/>
        <end position="83"/>
    </location>
</feature>
<gene>
    <name evidence="10" type="ORF">F8B43_3925</name>
</gene>
<feature type="transmembrane region" description="Helical" evidence="8">
    <location>
        <begin position="267"/>
        <end position="287"/>
    </location>
</feature>
<feature type="transmembrane region" description="Helical" evidence="8">
    <location>
        <begin position="121"/>
        <end position="142"/>
    </location>
</feature>
<dbReference type="Proteomes" id="UP000469949">
    <property type="component" value="Unassembled WGS sequence"/>
</dbReference>
<dbReference type="GO" id="GO:0022857">
    <property type="term" value="F:transmembrane transporter activity"/>
    <property type="evidence" value="ECO:0007669"/>
    <property type="project" value="InterPro"/>
</dbReference>
<evidence type="ECO:0000256" key="8">
    <source>
        <dbReference type="SAM" id="Phobius"/>
    </source>
</evidence>
<dbReference type="GO" id="GO:0016020">
    <property type="term" value="C:membrane"/>
    <property type="evidence" value="ECO:0007669"/>
    <property type="project" value="UniProtKB-SubCell"/>
</dbReference>
<comment type="subcellular location">
    <subcellularLocation>
        <location evidence="1">Membrane</location>
        <topology evidence="1">Multi-pass membrane protein</topology>
    </subcellularLocation>
</comment>
<feature type="transmembrane region" description="Helical" evidence="8">
    <location>
        <begin position="186"/>
        <end position="205"/>
    </location>
</feature>
<dbReference type="PROSITE" id="PS50850">
    <property type="entry name" value="MFS"/>
    <property type="match status" value="1"/>
</dbReference>
<keyword evidence="3 7" id="KW-0813">Transport</keyword>
<dbReference type="PROSITE" id="PS00216">
    <property type="entry name" value="SUGAR_TRANSPORT_1"/>
    <property type="match status" value="1"/>
</dbReference>
<feature type="transmembrane region" description="Helical" evidence="8">
    <location>
        <begin position="337"/>
        <end position="362"/>
    </location>
</feature>
<accession>A0A833MW67</accession>
<evidence type="ECO:0000256" key="6">
    <source>
        <dbReference type="ARBA" id="ARBA00023136"/>
    </source>
</evidence>
<dbReference type="InterPro" id="IPR050814">
    <property type="entry name" value="Myo-inositol_Transporter"/>
</dbReference>
<evidence type="ECO:0000256" key="2">
    <source>
        <dbReference type="ARBA" id="ARBA00010992"/>
    </source>
</evidence>
<dbReference type="InterPro" id="IPR036259">
    <property type="entry name" value="MFS_trans_sf"/>
</dbReference>
<keyword evidence="6 8" id="KW-0472">Membrane</keyword>
<name>A0A833MW67_9HYPH</name>
<feature type="transmembrane region" description="Helical" evidence="8">
    <location>
        <begin position="162"/>
        <end position="180"/>
    </location>
</feature>
<comment type="similarity">
    <text evidence="2 7">Belongs to the major facilitator superfamily. Sugar transporter (TC 2.A.1.1) family.</text>
</comment>
<keyword evidence="5 8" id="KW-1133">Transmembrane helix</keyword>
<evidence type="ECO:0000313" key="10">
    <source>
        <dbReference type="EMBL" id="KAB7784002.1"/>
    </source>
</evidence>
<dbReference type="AlphaFoldDB" id="A0A833MW67"/>
<keyword evidence="4 8" id="KW-0812">Transmembrane</keyword>
<evidence type="ECO:0000256" key="3">
    <source>
        <dbReference type="ARBA" id="ARBA00022448"/>
    </source>
</evidence>
<dbReference type="Gene3D" id="1.20.1250.20">
    <property type="entry name" value="MFS general substrate transporter like domains"/>
    <property type="match status" value="1"/>
</dbReference>
<dbReference type="RefSeq" id="WP_152278046.1">
    <property type="nucleotide sequence ID" value="NZ_WEKV01000014.1"/>
</dbReference>
<evidence type="ECO:0000256" key="5">
    <source>
        <dbReference type="ARBA" id="ARBA00022989"/>
    </source>
</evidence>
<dbReference type="PANTHER" id="PTHR48020:SF12">
    <property type="entry name" value="PROTON MYO-INOSITOL COTRANSPORTER"/>
    <property type="match status" value="1"/>
</dbReference>
<dbReference type="Pfam" id="PF00083">
    <property type="entry name" value="Sugar_tr"/>
    <property type="match status" value="1"/>
</dbReference>
<dbReference type="PANTHER" id="PTHR48020">
    <property type="entry name" value="PROTON MYO-INOSITOL COTRANSPORTER"/>
    <property type="match status" value="1"/>
</dbReference>
<dbReference type="InterPro" id="IPR020846">
    <property type="entry name" value="MFS_dom"/>
</dbReference>
<feature type="transmembrane region" description="Helical" evidence="8">
    <location>
        <begin position="95"/>
        <end position="115"/>
    </location>
</feature>
<dbReference type="EMBL" id="WEKV01000014">
    <property type="protein sequence ID" value="KAB7784002.1"/>
    <property type="molecule type" value="Genomic_DNA"/>
</dbReference>
<feature type="transmembrane region" description="Helical" evidence="8">
    <location>
        <begin position="25"/>
        <end position="43"/>
    </location>
</feature>
<dbReference type="InterPro" id="IPR003663">
    <property type="entry name" value="Sugar/inositol_transpt"/>
</dbReference>
<dbReference type="InterPro" id="IPR005828">
    <property type="entry name" value="MFS_sugar_transport-like"/>
</dbReference>
<feature type="transmembrane region" description="Helical" evidence="8">
    <location>
        <begin position="307"/>
        <end position="330"/>
    </location>
</feature>
<feature type="domain" description="Major facilitator superfamily (MFS) profile" evidence="9">
    <location>
        <begin position="30"/>
        <end position="459"/>
    </location>
</feature>
<organism evidence="10 11">
    <name type="scientific">Methylorubrum populi</name>
    <dbReference type="NCBI Taxonomy" id="223967"/>
    <lineage>
        <taxon>Bacteria</taxon>
        <taxon>Pseudomonadati</taxon>
        <taxon>Pseudomonadota</taxon>
        <taxon>Alphaproteobacteria</taxon>
        <taxon>Hyphomicrobiales</taxon>
        <taxon>Methylobacteriaceae</taxon>
        <taxon>Methylorubrum</taxon>
    </lineage>
</organism>
<evidence type="ECO:0000256" key="4">
    <source>
        <dbReference type="ARBA" id="ARBA00022692"/>
    </source>
</evidence>
<dbReference type="InterPro" id="IPR005829">
    <property type="entry name" value="Sugar_transporter_CS"/>
</dbReference>
<evidence type="ECO:0000313" key="11">
    <source>
        <dbReference type="Proteomes" id="UP000469949"/>
    </source>
</evidence>